<dbReference type="STRING" id="1852522.SAMN06295960_2487"/>
<evidence type="ECO:0000259" key="1">
    <source>
        <dbReference type="Pfam" id="PF00085"/>
    </source>
</evidence>
<name>A0A1X7KLS1_9BACL</name>
<protein>
    <submittedName>
        <fullName evidence="2">Thioredoxin</fullName>
    </submittedName>
</protein>
<dbReference type="CDD" id="cd02947">
    <property type="entry name" value="TRX_family"/>
    <property type="match status" value="1"/>
</dbReference>
<evidence type="ECO:0000313" key="2">
    <source>
        <dbReference type="EMBL" id="SMG42394.1"/>
    </source>
</evidence>
<dbReference type="Proteomes" id="UP000193834">
    <property type="component" value="Unassembled WGS sequence"/>
</dbReference>
<reference evidence="2 3" key="1">
    <citation type="submission" date="2017-04" db="EMBL/GenBank/DDBJ databases">
        <authorList>
            <person name="Afonso C.L."/>
            <person name="Miller P.J."/>
            <person name="Scott M.A."/>
            <person name="Spackman E."/>
            <person name="Goraichik I."/>
            <person name="Dimitrov K.M."/>
            <person name="Suarez D.L."/>
            <person name="Swayne D.E."/>
        </authorList>
    </citation>
    <scope>NUCLEOTIDE SEQUENCE [LARGE SCALE GENOMIC DNA]</scope>
    <source>
        <strain evidence="2 3">11</strain>
    </source>
</reference>
<dbReference type="RefSeq" id="WP_085494682.1">
    <property type="nucleotide sequence ID" value="NZ_FXAZ01000003.1"/>
</dbReference>
<dbReference type="OrthoDB" id="411356at2"/>
<proteinExistence type="predicted"/>
<dbReference type="Pfam" id="PF00085">
    <property type="entry name" value="Thioredoxin"/>
    <property type="match status" value="1"/>
</dbReference>
<dbReference type="EMBL" id="FXAZ01000003">
    <property type="protein sequence ID" value="SMG42394.1"/>
    <property type="molecule type" value="Genomic_DNA"/>
</dbReference>
<gene>
    <name evidence="2" type="ORF">SAMN06295960_2487</name>
</gene>
<sequence length="112" mass="12983">MREYETFTSLEALHAFIERYPLSFVYVSSTDCSVCHALFPKVQELLMKYPEIHLGRVDAQEVQEVAGELSIFTVPVLLLFVEGKEYVREARIVHMDLLDEKIKKIYELAVES</sequence>
<keyword evidence="3" id="KW-1185">Reference proteome</keyword>
<dbReference type="Gene3D" id="3.40.30.10">
    <property type="entry name" value="Glutaredoxin"/>
    <property type="match status" value="1"/>
</dbReference>
<accession>A0A1X7KLS1</accession>
<dbReference type="InterPro" id="IPR013766">
    <property type="entry name" value="Thioredoxin_domain"/>
</dbReference>
<dbReference type="InterPro" id="IPR036249">
    <property type="entry name" value="Thioredoxin-like_sf"/>
</dbReference>
<dbReference type="AlphaFoldDB" id="A0A1X7KLS1"/>
<evidence type="ECO:0000313" key="3">
    <source>
        <dbReference type="Proteomes" id="UP000193834"/>
    </source>
</evidence>
<feature type="domain" description="Thioredoxin" evidence="1">
    <location>
        <begin position="23"/>
        <end position="88"/>
    </location>
</feature>
<organism evidence="2 3">
    <name type="scientific">Paenibacillus aquistagni</name>
    <dbReference type="NCBI Taxonomy" id="1852522"/>
    <lineage>
        <taxon>Bacteria</taxon>
        <taxon>Bacillati</taxon>
        <taxon>Bacillota</taxon>
        <taxon>Bacilli</taxon>
        <taxon>Bacillales</taxon>
        <taxon>Paenibacillaceae</taxon>
        <taxon>Paenibacillus</taxon>
    </lineage>
</organism>
<dbReference type="SUPFAM" id="SSF52833">
    <property type="entry name" value="Thioredoxin-like"/>
    <property type="match status" value="1"/>
</dbReference>